<name>A0A9P4XLM4_9HYPO</name>
<keyword evidence="2" id="KW-1185">Reference proteome</keyword>
<dbReference type="Proteomes" id="UP000801864">
    <property type="component" value="Unassembled WGS sequence"/>
</dbReference>
<comment type="caution">
    <text evidence="1">The sequence shown here is derived from an EMBL/GenBank/DDBJ whole genome shotgun (WGS) entry which is preliminary data.</text>
</comment>
<dbReference type="EMBL" id="QLNT01000004">
    <property type="protein sequence ID" value="KAF3074750.1"/>
    <property type="molecule type" value="Genomic_DNA"/>
</dbReference>
<dbReference type="AlphaFoldDB" id="A0A9P4XLM4"/>
<accession>A0A9P4XLM4</accession>
<gene>
    <name evidence="1" type="ORF">CFAM422_002850</name>
</gene>
<evidence type="ECO:0000313" key="1">
    <source>
        <dbReference type="EMBL" id="KAF3074750.1"/>
    </source>
</evidence>
<proteinExistence type="predicted"/>
<organism evidence="1 2">
    <name type="scientific">Trichoderma lentiforme</name>
    <dbReference type="NCBI Taxonomy" id="1567552"/>
    <lineage>
        <taxon>Eukaryota</taxon>
        <taxon>Fungi</taxon>
        <taxon>Dikarya</taxon>
        <taxon>Ascomycota</taxon>
        <taxon>Pezizomycotina</taxon>
        <taxon>Sordariomycetes</taxon>
        <taxon>Hypocreomycetidae</taxon>
        <taxon>Hypocreales</taxon>
        <taxon>Hypocreaceae</taxon>
        <taxon>Trichoderma</taxon>
    </lineage>
</organism>
<protein>
    <submittedName>
        <fullName evidence="1">Uncharacterized protein</fullName>
    </submittedName>
</protein>
<reference evidence="1 2" key="1">
    <citation type="submission" date="2018-06" db="EMBL/GenBank/DDBJ databases">
        <title>Genome analysis of cellulolytic fungus Trichoderma lentiforme CFAM-422.</title>
        <authorList>
            <person name="Steindorff A.S."/>
            <person name="Formighieri E.F."/>
            <person name="Midorikawa G.E.O."/>
            <person name="Tamietti M.S."/>
            <person name="Ramos E.Z."/>
            <person name="Silva A.S."/>
            <person name="Bon E.P.S."/>
            <person name="Mendes T.D."/>
            <person name="Damaso M.C.T."/>
            <person name="Favaro L.C.L."/>
        </authorList>
    </citation>
    <scope>NUCLEOTIDE SEQUENCE [LARGE SCALE GENOMIC DNA]</scope>
    <source>
        <strain evidence="1 2">CFAM-422</strain>
    </source>
</reference>
<evidence type="ECO:0000313" key="2">
    <source>
        <dbReference type="Proteomes" id="UP000801864"/>
    </source>
</evidence>
<sequence>MFLIRIDLEREGPALDSEKRLFPPCSLERIQIGSMEPPMSMLISQSAQLASVGIARRERRKLGRKKVTASSDWWGDRDEVPRDNAVRV</sequence>